<keyword evidence="3 10" id="KW-0812">Transmembrane</keyword>
<comment type="subcellular location">
    <subcellularLocation>
        <location evidence="1">Cell membrane</location>
        <topology evidence="1">Multi-pass membrane protein</topology>
    </subcellularLocation>
</comment>
<keyword evidence="4 10" id="KW-1133">Transmembrane helix</keyword>
<gene>
    <name evidence="12" type="ORF">SNE40_012102</name>
</gene>
<feature type="transmembrane region" description="Helical" evidence="10">
    <location>
        <begin position="246"/>
        <end position="263"/>
    </location>
</feature>
<keyword evidence="7" id="KW-0675">Receptor</keyword>
<dbReference type="GO" id="GO:0005886">
    <property type="term" value="C:plasma membrane"/>
    <property type="evidence" value="ECO:0007669"/>
    <property type="project" value="UniProtKB-SubCell"/>
</dbReference>
<keyword evidence="2" id="KW-1003">Cell membrane</keyword>
<keyword evidence="6 10" id="KW-0472">Membrane</keyword>
<proteinExistence type="predicted"/>
<dbReference type="GO" id="GO:0004930">
    <property type="term" value="F:G protein-coupled receptor activity"/>
    <property type="evidence" value="ECO:0007669"/>
    <property type="project" value="UniProtKB-KW"/>
</dbReference>
<evidence type="ECO:0000256" key="7">
    <source>
        <dbReference type="ARBA" id="ARBA00023170"/>
    </source>
</evidence>
<organism evidence="12 13">
    <name type="scientific">Patella caerulea</name>
    <name type="common">Rayed Mediterranean limpet</name>
    <dbReference type="NCBI Taxonomy" id="87958"/>
    <lineage>
        <taxon>Eukaryota</taxon>
        <taxon>Metazoa</taxon>
        <taxon>Spiralia</taxon>
        <taxon>Lophotrochozoa</taxon>
        <taxon>Mollusca</taxon>
        <taxon>Gastropoda</taxon>
        <taxon>Patellogastropoda</taxon>
        <taxon>Patelloidea</taxon>
        <taxon>Patellidae</taxon>
        <taxon>Patella</taxon>
    </lineage>
</organism>
<dbReference type="Gene3D" id="1.20.1070.10">
    <property type="entry name" value="Rhodopsin 7-helix transmembrane proteins"/>
    <property type="match status" value="1"/>
</dbReference>
<evidence type="ECO:0000256" key="2">
    <source>
        <dbReference type="ARBA" id="ARBA00022475"/>
    </source>
</evidence>
<feature type="transmembrane region" description="Helical" evidence="10">
    <location>
        <begin position="111"/>
        <end position="130"/>
    </location>
</feature>
<accession>A0AAN8PMQ4</accession>
<feature type="transmembrane region" description="Helical" evidence="10">
    <location>
        <begin position="40"/>
        <end position="58"/>
    </location>
</feature>
<feature type="transmembrane region" description="Helical" evidence="10">
    <location>
        <begin position="283"/>
        <end position="305"/>
    </location>
</feature>
<dbReference type="PROSITE" id="PS50262">
    <property type="entry name" value="G_PROTEIN_RECEP_F1_2"/>
    <property type="match status" value="1"/>
</dbReference>
<evidence type="ECO:0000256" key="3">
    <source>
        <dbReference type="ARBA" id="ARBA00022692"/>
    </source>
</evidence>
<keyword evidence="9" id="KW-0807">Transducer</keyword>
<evidence type="ECO:0000256" key="9">
    <source>
        <dbReference type="ARBA" id="ARBA00023224"/>
    </source>
</evidence>
<evidence type="ECO:0000256" key="4">
    <source>
        <dbReference type="ARBA" id="ARBA00022989"/>
    </source>
</evidence>
<sequence>MAMYNNSSNFNVSSGNISRIGVNNVAFYRMISKVSVTFEVFLAIGIIVSNILVLGTIFTTPTLRKELRYLLVASLAFGDLLLGLAGVPLYIDFTIQEKITVACEVHVVLQVLVIHGHVMITNLGILIINIDYVIKQYDYTIPHLNPAIKLPVYIAISLVPWVAMFVVVPPLITTGMHENVVYIWSDTMCPVLLYKWARMTLHSLCYFVPLLGMIITTCIIIYGFVAQSRGNVAFRPTLLNDEKPMFHPKFIIAVNVLCLLLLLPEHIVHGNVSFEDFKTFVTAYLVSFLFAMSKCVALPVVWLLVPEVNEAFRDRCSLSYWRTSSDAPQHVVNKTYKEFVREGETTD</sequence>
<evidence type="ECO:0000256" key="1">
    <source>
        <dbReference type="ARBA" id="ARBA00004651"/>
    </source>
</evidence>
<keyword evidence="8" id="KW-0325">Glycoprotein</keyword>
<keyword evidence="13" id="KW-1185">Reference proteome</keyword>
<dbReference type="InterPro" id="IPR000276">
    <property type="entry name" value="GPCR_Rhodpsn"/>
</dbReference>
<dbReference type="SUPFAM" id="SSF81321">
    <property type="entry name" value="Family A G protein-coupled receptor-like"/>
    <property type="match status" value="1"/>
</dbReference>
<dbReference type="Pfam" id="PF00001">
    <property type="entry name" value="7tm_1"/>
    <property type="match status" value="1"/>
</dbReference>
<keyword evidence="5" id="KW-0297">G-protein coupled receptor</keyword>
<dbReference type="Proteomes" id="UP001347796">
    <property type="component" value="Unassembled WGS sequence"/>
</dbReference>
<dbReference type="PANTHER" id="PTHR24246">
    <property type="entry name" value="OLFACTORY RECEPTOR AND ADENOSINE RECEPTOR"/>
    <property type="match status" value="1"/>
</dbReference>
<evidence type="ECO:0000256" key="10">
    <source>
        <dbReference type="SAM" id="Phobius"/>
    </source>
</evidence>
<evidence type="ECO:0000313" key="13">
    <source>
        <dbReference type="Proteomes" id="UP001347796"/>
    </source>
</evidence>
<evidence type="ECO:0000256" key="5">
    <source>
        <dbReference type="ARBA" id="ARBA00023040"/>
    </source>
</evidence>
<dbReference type="AlphaFoldDB" id="A0AAN8PMQ4"/>
<evidence type="ECO:0000256" key="8">
    <source>
        <dbReference type="ARBA" id="ARBA00023180"/>
    </source>
</evidence>
<name>A0AAN8PMQ4_PATCE</name>
<reference evidence="12 13" key="1">
    <citation type="submission" date="2024-01" db="EMBL/GenBank/DDBJ databases">
        <title>The genome of the rayed Mediterranean limpet Patella caerulea (Linnaeus, 1758).</title>
        <authorList>
            <person name="Anh-Thu Weber A."/>
            <person name="Halstead-Nussloch G."/>
        </authorList>
    </citation>
    <scope>NUCLEOTIDE SEQUENCE [LARGE SCALE GENOMIC DNA]</scope>
    <source>
        <strain evidence="12">AATW-2023a</strain>
        <tissue evidence="12">Whole specimen</tissue>
    </source>
</reference>
<evidence type="ECO:0000313" key="12">
    <source>
        <dbReference type="EMBL" id="KAK6179834.1"/>
    </source>
</evidence>
<protein>
    <recommendedName>
        <fullName evidence="11">G-protein coupled receptors family 1 profile domain-containing protein</fullName>
    </recommendedName>
</protein>
<dbReference type="PANTHER" id="PTHR24246:SF27">
    <property type="entry name" value="ADENOSINE RECEPTOR, ISOFORM A"/>
    <property type="match status" value="1"/>
</dbReference>
<evidence type="ECO:0000259" key="11">
    <source>
        <dbReference type="PROSITE" id="PS50262"/>
    </source>
</evidence>
<comment type="caution">
    <text evidence="12">The sequence shown here is derived from an EMBL/GenBank/DDBJ whole genome shotgun (WGS) entry which is preliminary data.</text>
</comment>
<feature type="transmembrane region" description="Helical" evidence="10">
    <location>
        <begin position="70"/>
        <end position="91"/>
    </location>
</feature>
<dbReference type="EMBL" id="JAZGQO010000008">
    <property type="protein sequence ID" value="KAK6179834.1"/>
    <property type="molecule type" value="Genomic_DNA"/>
</dbReference>
<feature type="domain" description="G-protein coupled receptors family 1 profile" evidence="11">
    <location>
        <begin position="49"/>
        <end position="302"/>
    </location>
</feature>
<feature type="transmembrane region" description="Helical" evidence="10">
    <location>
        <begin position="206"/>
        <end position="225"/>
    </location>
</feature>
<feature type="transmembrane region" description="Helical" evidence="10">
    <location>
        <begin position="150"/>
        <end position="172"/>
    </location>
</feature>
<evidence type="ECO:0000256" key="6">
    <source>
        <dbReference type="ARBA" id="ARBA00023136"/>
    </source>
</evidence>
<dbReference type="InterPro" id="IPR017452">
    <property type="entry name" value="GPCR_Rhodpsn_7TM"/>
</dbReference>